<evidence type="ECO:0000256" key="1">
    <source>
        <dbReference type="ARBA" id="ARBA00010923"/>
    </source>
</evidence>
<evidence type="ECO:0000256" key="3">
    <source>
        <dbReference type="ARBA" id="ARBA00023125"/>
    </source>
</evidence>
<comment type="caution">
    <text evidence="5">The sequence shown here is derived from an EMBL/GenBank/DDBJ whole genome shotgun (WGS) entry which is preliminary data.</text>
</comment>
<dbReference type="Gene3D" id="3.90.220.20">
    <property type="entry name" value="DNA methylase specificity domains"/>
    <property type="match status" value="2"/>
</dbReference>
<feature type="domain" description="Type I restriction modification DNA specificity" evidence="4">
    <location>
        <begin position="17"/>
        <end position="195"/>
    </location>
</feature>
<dbReference type="InterPro" id="IPR000055">
    <property type="entry name" value="Restrct_endonuc_typeI_TRD"/>
</dbReference>
<dbReference type="Pfam" id="PF01420">
    <property type="entry name" value="Methylase_S"/>
    <property type="match status" value="2"/>
</dbReference>
<feature type="domain" description="Type I restriction modification DNA specificity" evidence="4">
    <location>
        <begin position="224"/>
        <end position="411"/>
    </location>
</feature>
<keyword evidence="3" id="KW-0238">DNA-binding</keyword>
<keyword evidence="5" id="KW-0540">Nuclease</keyword>
<dbReference type="PANTHER" id="PTHR30408">
    <property type="entry name" value="TYPE-1 RESTRICTION ENZYME ECOKI SPECIFICITY PROTEIN"/>
    <property type="match status" value="1"/>
</dbReference>
<dbReference type="InterPro" id="IPR052021">
    <property type="entry name" value="Type-I_RS_S_subunit"/>
</dbReference>
<dbReference type="EMBL" id="QRHE01000010">
    <property type="protein sequence ID" value="RHF50886.1"/>
    <property type="molecule type" value="Genomic_DNA"/>
</dbReference>
<organism evidence="5 6">
    <name type="scientific">Mitsuokella multacida</name>
    <dbReference type="NCBI Taxonomy" id="52226"/>
    <lineage>
        <taxon>Bacteria</taxon>
        <taxon>Bacillati</taxon>
        <taxon>Bacillota</taxon>
        <taxon>Negativicutes</taxon>
        <taxon>Selenomonadales</taxon>
        <taxon>Selenomonadaceae</taxon>
        <taxon>Mitsuokella</taxon>
    </lineage>
</organism>
<accession>A0A414NUT1</accession>
<proteinExistence type="inferred from homology"/>
<evidence type="ECO:0000313" key="5">
    <source>
        <dbReference type="EMBL" id="RHF50886.1"/>
    </source>
</evidence>
<dbReference type="RefSeq" id="WP_118176547.1">
    <property type="nucleotide sequence ID" value="NZ_JAQEAO010000014.1"/>
</dbReference>
<dbReference type="Gene3D" id="1.10.287.1120">
    <property type="entry name" value="Bipartite methylase S protein"/>
    <property type="match status" value="1"/>
</dbReference>
<dbReference type="GO" id="GO:0009307">
    <property type="term" value="P:DNA restriction-modification system"/>
    <property type="evidence" value="ECO:0007669"/>
    <property type="project" value="UniProtKB-KW"/>
</dbReference>
<dbReference type="CDD" id="cd17264">
    <property type="entry name" value="RMtype1_S_Eco3763I-TRD2-CR2_like"/>
    <property type="match status" value="1"/>
</dbReference>
<dbReference type="AlphaFoldDB" id="A0A414NUT1"/>
<keyword evidence="5" id="KW-0378">Hydrolase</keyword>
<dbReference type="InterPro" id="IPR044946">
    <property type="entry name" value="Restrct_endonuc_typeI_TRD_sf"/>
</dbReference>
<keyword evidence="5" id="KW-0255">Endonuclease</keyword>
<evidence type="ECO:0000256" key="2">
    <source>
        <dbReference type="ARBA" id="ARBA00022747"/>
    </source>
</evidence>
<comment type="similarity">
    <text evidence="1">Belongs to the type-I restriction system S methylase family.</text>
</comment>
<dbReference type="OrthoDB" id="9811611at2"/>
<dbReference type="GO" id="GO:0003677">
    <property type="term" value="F:DNA binding"/>
    <property type="evidence" value="ECO:0007669"/>
    <property type="project" value="UniProtKB-KW"/>
</dbReference>
<dbReference type="SUPFAM" id="SSF116734">
    <property type="entry name" value="DNA methylase specificity domain"/>
    <property type="match status" value="2"/>
</dbReference>
<gene>
    <name evidence="5" type="ORF">DW674_09625</name>
</gene>
<evidence type="ECO:0000259" key="4">
    <source>
        <dbReference type="Pfam" id="PF01420"/>
    </source>
</evidence>
<keyword evidence="2" id="KW-0680">Restriction system</keyword>
<dbReference type="Proteomes" id="UP000283442">
    <property type="component" value="Unassembled WGS sequence"/>
</dbReference>
<protein>
    <submittedName>
        <fullName evidence="5">Restriction endonuclease subunit S</fullName>
    </submittedName>
</protein>
<sequence length="423" mass="48039">MNENKTLAVRFQGFTNDWEQRKLGEFCNMFNGDRGINYPKDSDMVPDGIPFINAGDLQEGRVNLATVNKITREKFYQLSGAKIKRGDILYCLRGTLGKNAFVDSFNEGTVASSLVDIRPKNIDSQYLFTILNSDIEYRQRIRCDEGAAQPNLSAKNLANFDIPVPEIGEQVKIGRYFETLSNLIALHQRKLTKLQLLKKSMLTKMFPKDGARVPEIRFQGFHGDWEQRKLGEVFTSLKNNTLSRSNLNDGQGTIQNIHYGDVLIKYGEYLDVRKEKIPFVNPSTILSNIDFLQNGDIIFADTAEDATVGKCTEISGIDGHKVVSGLHTMPFRPVVKFAEGYLGFYLNSSAYHDQLIPLMQGIKVTSISKRALHDTLLTYPPDRREQSRLGEFFIHLDYLIAIHQRKLSKLQKIKQAMLSKLFV</sequence>
<name>A0A414NUT1_9FIRM</name>
<evidence type="ECO:0000313" key="6">
    <source>
        <dbReference type="Proteomes" id="UP000283442"/>
    </source>
</evidence>
<dbReference type="GO" id="GO:0004519">
    <property type="term" value="F:endonuclease activity"/>
    <property type="evidence" value="ECO:0007669"/>
    <property type="project" value="UniProtKB-KW"/>
</dbReference>
<dbReference type="PANTHER" id="PTHR30408:SF12">
    <property type="entry name" value="TYPE I RESTRICTION ENZYME MJAVIII SPECIFICITY SUBUNIT"/>
    <property type="match status" value="1"/>
</dbReference>
<reference evidence="5 6" key="1">
    <citation type="submission" date="2018-08" db="EMBL/GenBank/DDBJ databases">
        <title>A genome reference for cultivated species of the human gut microbiota.</title>
        <authorList>
            <person name="Zou Y."/>
            <person name="Xue W."/>
            <person name="Luo G."/>
        </authorList>
    </citation>
    <scope>NUCLEOTIDE SEQUENCE [LARGE SCALE GENOMIC DNA]</scope>
    <source>
        <strain evidence="5 6">AM25-21AC</strain>
    </source>
</reference>